<gene>
    <name evidence="1" type="ORF">CTI12_AA088550</name>
</gene>
<name>A0A2U1Q111_ARTAN</name>
<protein>
    <submittedName>
        <fullName evidence="1">Protein HGH1</fullName>
    </submittedName>
</protein>
<evidence type="ECO:0000313" key="1">
    <source>
        <dbReference type="EMBL" id="PWA91686.1"/>
    </source>
</evidence>
<keyword evidence="2" id="KW-1185">Reference proteome</keyword>
<dbReference type="STRING" id="35608.A0A2U1Q111"/>
<organism evidence="1 2">
    <name type="scientific">Artemisia annua</name>
    <name type="common">Sweet wormwood</name>
    <dbReference type="NCBI Taxonomy" id="35608"/>
    <lineage>
        <taxon>Eukaryota</taxon>
        <taxon>Viridiplantae</taxon>
        <taxon>Streptophyta</taxon>
        <taxon>Embryophyta</taxon>
        <taxon>Tracheophyta</taxon>
        <taxon>Spermatophyta</taxon>
        <taxon>Magnoliopsida</taxon>
        <taxon>eudicotyledons</taxon>
        <taxon>Gunneridae</taxon>
        <taxon>Pentapetalae</taxon>
        <taxon>asterids</taxon>
        <taxon>campanulids</taxon>
        <taxon>Asterales</taxon>
        <taxon>Asteraceae</taxon>
        <taxon>Asteroideae</taxon>
        <taxon>Anthemideae</taxon>
        <taxon>Artemisiinae</taxon>
        <taxon>Artemisia</taxon>
    </lineage>
</organism>
<dbReference type="AlphaFoldDB" id="A0A2U1Q111"/>
<dbReference type="Proteomes" id="UP000245207">
    <property type="component" value="Unassembled WGS sequence"/>
</dbReference>
<proteinExistence type="predicted"/>
<reference evidence="1 2" key="1">
    <citation type="journal article" date="2018" name="Mol. Plant">
        <title>The genome of Artemisia annua provides insight into the evolution of Asteraceae family and artemisinin biosynthesis.</title>
        <authorList>
            <person name="Shen Q."/>
            <person name="Zhang L."/>
            <person name="Liao Z."/>
            <person name="Wang S."/>
            <person name="Yan T."/>
            <person name="Shi P."/>
            <person name="Liu M."/>
            <person name="Fu X."/>
            <person name="Pan Q."/>
            <person name="Wang Y."/>
            <person name="Lv Z."/>
            <person name="Lu X."/>
            <person name="Zhang F."/>
            <person name="Jiang W."/>
            <person name="Ma Y."/>
            <person name="Chen M."/>
            <person name="Hao X."/>
            <person name="Li L."/>
            <person name="Tang Y."/>
            <person name="Lv G."/>
            <person name="Zhou Y."/>
            <person name="Sun X."/>
            <person name="Brodelius P.E."/>
            <person name="Rose J.K.C."/>
            <person name="Tang K."/>
        </authorList>
    </citation>
    <scope>NUCLEOTIDE SEQUENCE [LARGE SCALE GENOMIC DNA]</scope>
    <source>
        <strain evidence="2">cv. Huhao1</strain>
        <tissue evidence="1">Leaf</tissue>
    </source>
</reference>
<dbReference type="OrthoDB" id="338814at2759"/>
<sequence>MADCENEFLFSWLTDLQFELACIRHRCTLQGVISMDGNTMPQAPIQIVGGRQRVVTEKKDGIKGGHDERFGSCRDTAKRIKPVNFKDCLRYLIKVFSEQDMIKMPLELRSALSLEREPVTVPEICIQALEAIYLITFQCVGAISGVMDAANLLKPMRGRSELLE</sequence>
<accession>A0A2U1Q111</accession>
<comment type="caution">
    <text evidence="1">The sequence shown here is derived from an EMBL/GenBank/DDBJ whole genome shotgun (WGS) entry which is preliminary data.</text>
</comment>
<evidence type="ECO:0000313" key="2">
    <source>
        <dbReference type="Proteomes" id="UP000245207"/>
    </source>
</evidence>
<dbReference type="EMBL" id="PKPP01000527">
    <property type="protein sequence ID" value="PWA91686.1"/>
    <property type="molecule type" value="Genomic_DNA"/>
</dbReference>